<name>A0A1I5NK61_9ACTN</name>
<dbReference type="Gene3D" id="3.40.50.720">
    <property type="entry name" value="NAD(P)-binding Rossmann-like Domain"/>
    <property type="match status" value="1"/>
</dbReference>
<dbReference type="Proteomes" id="UP000183413">
    <property type="component" value="Unassembled WGS sequence"/>
</dbReference>
<dbReference type="InterPro" id="IPR016040">
    <property type="entry name" value="NAD(P)-bd_dom"/>
</dbReference>
<dbReference type="PANTHER" id="PTHR43669">
    <property type="entry name" value="5-KETO-D-GLUCONATE 5-REDUCTASE"/>
    <property type="match status" value="1"/>
</dbReference>
<evidence type="ECO:0000313" key="4">
    <source>
        <dbReference type="EMBL" id="SFP21726.1"/>
    </source>
</evidence>
<evidence type="ECO:0000256" key="1">
    <source>
        <dbReference type="ARBA" id="ARBA00006484"/>
    </source>
</evidence>
<dbReference type="InParanoid" id="A0A1I5NK61"/>
<evidence type="ECO:0000313" key="5">
    <source>
        <dbReference type="Proteomes" id="UP000183413"/>
    </source>
</evidence>
<dbReference type="InterPro" id="IPR036291">
    <property type="entry name" value="NAD(P)-bd_dom_sf"/>
</dbReference>
<feature type="domain" description="NAD(P)-binding" evidence="3">
    <location>
        <begin position="11"/>
        <end position="70"/>
    </location>
</feature>
<keyword evidence="5" id="KW-1185">Reference proteome</keyword>
<evidence type="ECO:0000256" key="2">
    <source>
        <dbReference type="ARBA" id="ARBA00023002"/>
    </source>
</evidence>
<dbReference type="eggNOG" id="COG4221">
    <property type="taxonomic scope" value="Bacteria"/>
</dbReference>
<dbReference type="SUPFAM" id="SSF51735">
    <property type="entry name" value="NAD(P)-binding Rossmann-fold domains"/>
    <property type="match status" value="1"/>
</dbReference>
<protein>
    <submittedName>
        <fullName evidence="4">NmrA-like family protein</fullName>
    </submittedName>
</protein>
<sequence>MTRTSRLVVLGATGDVGRGVVEAALARGWAVTAVARREQALDELAAEFGPMVELVAGSINGDEAAVALAGALDLGPGTSVVNTISVPWSPQRLLSTSYDELVTYFAGYVGAHLSAARALLPRLADRAVYLGVGGGMADFVPRGLAPVSMVQAAQRNLYRGLQAENREAVIRELMIVSKVNGRSNRHEASAEWLTAEQIGERVVGIVEDPEAAGNSGPVVRITPERP</sequence>
<keyword evidence="2" id="KW-0560">Oxidoreductase</keyword>
<dbReference type="STRING" id="1993.SAMN04489713_112178"/>
<dbReference type="AlphaFoldDB" id="A0A1I5NK61"/>
<dbReference type="Pfam" id="PF13460">
    <property type="entry name" value="NAD_binding_10"/>
    <property type="match status" value="1"/>
</dbReference>
<reference evidence="4 5" key="1">
    <citation type="submission" date="2016-10" db="EMBL/GenBank/DDBJ databases">
        <authorList>
            <person name="de Groot N.N."/>
        </authorList>
    </citation>
    <scope>NUCLEOTIDE SEQUENCE [LARGE SCALE GENOMIC DNA]</scope>
    <source>
        <strain evidence="4 5">DSM 43067</strain>
    </source>
</reference>
<organism evidence="4 5">
    <name type="scientific">Actinomadura madurae</name>
    <dbReference type="NCBI Taxonomy" id="1993"/>
    <lineage>
        <taxon>Bacteria</taxon>
        <taxon>Bacillati</taxon>
        <taxon>Actinomycetota</taxon>
        <taxon>Actinomycetes</taxon>
        <taxon>Streptosporangiales</taxon>
        <taxon>Thermomonosporaceae</taxon>
        <taxon>Actinomadura</taxon>
    </lineage>
</organism>
<dbReference type="GO" id="GO:0016491">
    <property type="term" value="F:oxidoreductase activity"/>
    <property type="evidence" value="ECO:0007669"/>
    <property type="project" value="UniProtKB-KW"/>
</dbReference>
<gene>
    <name evidence="4" type="ORF">SAMN04489713_112178</name>
</gene>
<dbReference type="EMBL" id="FOVH01000012">
    <property type="protein sequence ID" value="SFP21726.1"/>
    <property type="molecule type" value="Genomic_DNA"/>
</dbReference>
<comment type="similarity">
    <text evidence="1">Belongs to the short-chain dehydrogenases/reductases (SDR) family.</text>
</comment>
<dbReference type="PANTHER" id="PTHR43669:SF12">
    <property type="entry name" value="BLR5618 PROTEIN"/>
    <property type="match status" value="1"/>
</dbReference>
<accession>A0A1I5NK61</accession>
<evidence type="ECO:0000259" key="3">
    <source>
        <dbReference type="Pfam" id="PF13460"/>
    </source>
</evidence>
<proteinExistence type="inferred from homology"/>